<feature type="domain" description="DRBM" evidence="16">
    <location>
        <begin position="164"/>
        <end position="233"/>
    </location>
</feature>
<dbReference type="AlphaFoldDB" id="R4KRF9"/>
<evidence type="ECO:0000256" key="8">
    <source>
        <dbReference type="ARBA" id="ARBA00022694"/>
    </source>
</evidence>
<dbReference type="PROSITE" id="PS50137">
    <property type="entry name" value="DS_RBD"/>
    <property type="match status" value="1"/>
</dbReference>
<evidence type="ECO:0000256" key="11">
    <source>
        <dbReference type="ARBA" id="ARBA00022759"/>
    </source>
</evidence>
<dbReference type="STRING" id="767817.Desgi_2795"/>
<evidence type="ECO:0000256" key="6">
    <source>
        <dbReference type="ARBA" id="ARBA00022552"/>
    </source>
</evidence>
<evidence type="ECO:0000313" key="18">
    <source>
        <dbReference type="EMBL" id="AGL02196.1"/>
    </source>
</evidence>
<organism evidence="18 19">
    <name type="scientific">Desulfoscipio gibsoniae DSM 7213</name>
    <dbReference type="NCBI Taxonomy" id="767817"/>
    <lineage>
        <taxon>Bacteria</taxon>
        <taxon>Bacillati</taxon>
        <taxon>Bacillota</taxon>
        <taxon>Clostridia</taxon>
        <taxon>Eubacteriales</taxon>
        <taxon>Desulfallaceae</taxon>
        <taxon>Desulfoscipio</taxon>
    </lineage>
</organism>
<keyword evidence="9 15" id="KW-0540">Nuclease</keyword>
<evidence type="ECO:0000256" key="12">
    <source>
        <dbReference type="ARBA" id="ARBA00022801"/>
    </source>
</evidence>
<dbReference type="Gene3D" id="3.30.160.20">
    <property type="match status" value="1"/>
</dbReference>
<feature type="domain" description="RNase III" evidence="17">
    <location>
        <begin position="8"/>
        <end position="137"/>
    </location>
</feature>
<dbReference type="RefSeq" id="WP_006523621.1">
    <property type="nucleotide sequence ID" value="NC_021184.1"/>
</dbReference>
<keyword evidence="13 15" id="KW-0460">Magnesium</keyword>
<dbReference type="GO" id="GO:0042802">
    <property type="term" value="F:identical protein binding"/>
    <property type="evidence" value="ECO:0007669"/>
    <property type="project" value="UniProtKB-ARBA"/>
</dbReference>
<gene>
    <name evidence="15" type="primary">rnc</name>
    <name evidence="18" type="ORF">Desgi_2795</name>
</gene>
<comment type="similarity">
    <text evidence="3">Belongs to the ribonuclease III family.</text>
</comment>
<dbReference type="GO" id="GO:0006364">
    <property type="term" value="P:rRNA processing"/>
    <property type="evidence" value="ECO:0007669"/>
    <property type="project" value="UniProtKB-UniRule"/>
</dbReference>
<comment type="catalytic activity">
    <reaction evidence="1 15">
        <text>Endonucleolytic cleavage to 5'-phosphomonoester.</text>
        <dbReference type="EC" id="3.1.26.3"/>
    </reaction>
</comment>
<name>R4KRF9_9FIRM</name>
<comment type="cofactor">
    <cofactor evidence="15">
        <name>Mg(2+)</name>
        <dbReference type="ChEBI" id="CHEBI:18420"/>
    </cofactor>
</comment>
<keyword evidence="14 15" id="KW-0694">RNA-binding</keyword>
<dbReference type="FunFam" id="1.10.1520.10:FF:000001">
    <property type="entry name" value="Ribonuclease 3"/>
    <property type="match status" value="1"/>
</dbReference>
<evidence type="ECO:0000313" key="19">
    <source>
        <dbReference type="Proteomes" id="UP000013520"/>
    </source>
</evidence>
<evidence type="ECO:0000256" key="7">
    <source>
        <dbReference type="ARBA" id="ARBA00022664"/>
    </source>
</evidence>
<dbReference type="KEGG" id="dgi:Desgi_2795"/>
<dbReference type="SUPFAM" id="SSF69065">
    <property type="entry name" value="RNase III domain-like"/>
    <property type="match status" value="1"/>
</dbReference>
<comment type="subcellular location">
    <subcellularLocation>
        <location evidence="2 15">Cytoplasm</location>
    </subcellularLocation>
</comment>
<evidence type="ECO:0000256" key="5">
    <source>
        <dbReference type="ARBA" id="ARBA00022490"/>
    </source>
</evidence>
<dbReference type="PROSITE" id="PS50142">
    <property type="entry name" value="RNASE_3_2"/>
    <property type="match status" value="1"/>
</dbReference>
<dbReference type="SUPFAM" id="SSF54768">
    <property type="entry name" value="dsRNA-binding domain-like"/>
    <property type="match status" value="1"/>
</dbReference>
<dbReference type="GO" id="GO:0006397">
    <property type="term" value="P:mRNA processing"/>
    <property type="evidence" value="ECO:0007669"/>
    <property type="project" value="UniProtKB-UniRule"/>
</dbReference>
<dbReference type="GO" id="GO:0010468">
    <property type="term" value="P:regulation of gene expression"/>
    <property type="evidence" value="ECO:0007669"/>
    <property type="project" value="TreeGrafter"/>
</dbReference>
<dbReference type="InterPro" id="IPR011907">
    <property type="entry name" value="RNase_III"/>
</dbReference>
<evidence type="ECO:0000256" key="9">
    <source>
        <dbReference type="ARBA" id="ARBA00022722"/>
    </source>
</evidence>
<dbReference type="PROSITE" id="PS00517">
    <property type="entry name" value="RNASE_3_1"/>
    <property type="match status" value="1"/>
</dbReference>
<protein>
    <recommendedName>
        <fullName evidence="15">Ribonuclease 3</fullName>
        <ecNumber evidence="15">3.1.26.3</ecNumber>
    </recommendedName>
    <alternativeName>
        <fullName evidence="15">Ribonuclease III</fullName>
        <shortName evidence="15">RNase III</shortName>
    </alternativeName>
</protein>
<feature type="binding site" evidence="15">
    <location>
        <position position="123"/>
    </location>
    <ligand>
        <name>Mg(2+)</name>
        <dbReference type="ChEBI" id="CHEBI:18420"/>
    </ligand>
</feature>
<dbReference type="OrthoDB" id="9805026at2"/>
<feature type="binding site" evidence="15">
    <location>
        <position position="50"/>
    </location>
    <ligand>
        <name>Mg(2+)</name>
        <dbReference type="ChEBI" id="CHEBI:18420"/>
    </ligand>
</feature>
<feature type="active site" evidence="15">
    <location>
        <position position="126"/>
    </location>
</feature>
<dbReference type="FunFam" id="3.30.160.20:FF:000003">
    <property type="entry name" value="Ribonuclease 3"/>
    <property type="match status" value="1"/>
</dbReference>
<keyword evidence="5 15" id="KW-0963">Cytoplasm</keyword>
<dbReference type="GO" id="GO:0005737">
    <property type="term" value="C:cytoplasm"/>
    <property type="evidence" value="ECO:0007669"/>
    <property type="project" value="UniProtKB-SubCell"/>
</dbReference>
<dbReference type="GO" id="GO:0046872">
    <property type="term" value="F:metal ion binding"/>
    <property type="evidence" value="ECO:0007669"/>
    <property type="project" value="UniProtKB-KW"/>
</dbReference>
<dbReference type="GO" id="GO:0008033">
    <property type="term" value="P:tRNA processing"/>
    <property type="evidence" value="ECO:0007669"/>
    <property type="project" value="UniProtKB-KW"/>
</dbReference>
<proteinExistence type="inferred from homology"/>
<dbReference type="EC" id="3.1.26.3" evidence="15"/>
<evidence type="ECO:0000256" key="13">
    <source>
        <dbReference type="ARBA" id="ARBA00022842"/>
    </source>
</evidence>
<dbReference type="HAMAP" id="MF_00104">
    <property type="entry name" value="RNase_III"/>
    <property type="match status" value="1"/>
</dbReference>
<keyword evidence="11 15" id="KW-0255">Endonuclease</keyword>
<keyword evidence="6 15" id="KW-0698">rRNA processing</keyword>
<dbReference type="PANTHER" id="PTHR11207:SF0">
    <property type="entry name" value="RIBONUCLEASE 3"/>
    <property type="match status" value="1"/>
</dbReference>
<dbReference type="Pfam" id="PF00035">
    <property type="entry name" value="dsrm"/>
    <property type="match status" value="1"/>
</dbReference>
<evidence type="ECO:0000259" key="16">
    <source>
        <dbReference type="PROSITE" id="PS50137"/>
    </source>
</evidence>
<dbReference type="InterPro" id="IPR000999">
    <property type="entry name" value="RNase_III_dom"/>
</dbReference>
<feature type="binding site" evidence="15">
    <location>
        <position position="126"/>
    </location>
    <ligand>
        <name>Mg(2+)</name>
        <dbReference type="ChEBI" id="CHEBI:18420"/>
    </ligand>
</feature>
<evidence type="ECO:0000256" key="10">
    <source>
        <dbReference type="ARBA" id="ARBA00022723"/>
    </source>
</evidence>
<dbReference type="InterPro" id="IPR036389">
    <property type="entry name" value="RNase_III_sf"/>
</dbReference>
<keyword evidence="19" id="KW-1185">Reference proteome</keyword>
<evidence type="ECO:0000256" key="4">
    <source>
        <dbReference type="ARBA" id="ARBA00011738"/>
    </source>
</evidence>
<dbReference type="PANTHER" id="PTHR11207">
    <property type="entry name" value="RIBONUCLEASE III"/>
    <property type="match status" value="1"/>
</dbReference>
<comment type="function">
    <text evidence="15">Digests double-stranded RNA. Involved in the processing of primary rRNA transcript to yield the immediate precursors to the large and small rRNAs (23S and 16S). Processes some mRNAs, and tRNAs when they are encoded in the rRNA operon. Processes pre-crRNA and tracrRNA of type II CRISPR loci if present in the organism.</text>
</comment>
<dbReference type="NCBIfam" id="TIGR02191">
    <property type="entry name" value="RNaseIII"/>
    <property type="match status" value="1"/>
</dbReference>
<dbReference type="Pfam" id="PF14622">
    <property type="entry name" value="Ribonucleas_3_3"/>
    <property type="match status" value="1"/>
</dbReference>
<evidence type="ECO:0000256" key="3">
    <source>
        <dbReference type="ARBA" id="ARBA00010183"/>
    </source>
</evidence>
<dbReference type="SMART" id="SM00535">
    <property type="entry name" value="RIBOc"/>
    <property type="match status" value="1"/>
</dbReference>
<accession>R4KRF9</accession>
<comment type="subunit">
    <text evidence="4 15">Homodimer.</text>
</comment>
<dbReference type="HOGENOM" id="CLU_000907_1_3_9"/>
<sequence>MEQLANIIDDLQKKVHFVWRNPELLRLALVHSSFTYENRGREEHNNERLEFLGDAVLELIISDYYYRSFPHKTEGELTKMRALTVCEPSLATVARRLELGRYLFMGRGEERSGGRERPSLLADAFEALLGSVYLDAGLEEARRVVLQQLADIIEEVKSGQTVRDYKTDLQEILQRKSADPIHYFIIDEEGPDHDKIFTAAVEYRDKRLGWGRGRTKKEAEQQAAKMALEKHKRNNAMKSNSLISNA</sequence>
<dbReference type="Gene3D" id="1.10.1520.10">
    <property type="entry name" value="Ribonuclease III domain"/>
    <property type="match status" value="1"/>
</dbReference>
<evidence type="ECO:0000256" key="1">
    <source>
        <dbReference type="ARBA" id="ARBA00000109"/>
    </source>
</evidence>
<feature type="active site" evidence="15">
    <location>
        <position position="54"/>
    </location>
</feature>
<dbReference type="CDD" id="cd10845">
    <property type="entry name" value="DSRM_RNAse_III_family"/>
    <property type="match status" value="1"/>
</dbReference>
<evidence type="ECO:0000256" key="2">
    <source>
        <dbReference type="ARBA" id="ARBA00004496"/>
    </source>
</evidence>
<dbReference type="SMART" id="SM00358">
    <property type="entry name" value="DSRM"/>
    <property type="match status" value="1"/>
</dbReference>
<dbReference type="InterPro" id="IPR014720">
    <property type="entry name" value="dsRBD_dom"/>
</dbReference>
<dbReference type="eggNOG" id="COG0571">
    <property type="taxonomic scope" value="Bacteria"/>
</dbReference>
<dbReference type="GO" id="GO:0003725">
    <property type="term" value="F:double-stranded RNA binding"/>
    <property type="evidence" value="ECO:0007669"/>
    <property type="project" value="TreeGrafter"/>
</dbReference>
<keyword evidence="10 15" id="KW-0479">Metal-binding</keyword>
<evidence type="ECO:0000256" key="15">
    <source>
        <dbReference type="HAMAP-Rule" id="MF_00104"/>
    </source>
</evidence>
<evidence type="ECO:0000259" key="17">
    <source>
        <dbReference type="PROSITE" id="PS50142"/>
    </source>
</evidence>
<dbReference type="EMBL" id="CP003273">
    <property type="protein sequence ID" value="AGL02196.1"/>
    <property type="molecule type" value="Genomic_DNA"/>
</dbReference>
<dbReference type="GO" id="GO:0019843">
    <property type="term" value="F:rRNA binding"/>
    <property type="evidence" value="ECO:0007669"/>
    <property type="project" value="UniProtKB-KW"/>
</dbReference>
<keyword evidence="7 15" id="KW-0507">mRNA processing</keyword>
<keyword evidence="15" id="KW-0699">rRNA-binding</keyword>
<dbReference type="GO" id="GO:0004525">
    <property type="term" value="F:ribonuclease III activity"/>
    <property type="evidence" value="ECO:0007669"/>
    <property type="project" value="UniProtKB-UniRule"/>
</dbReference>
<evidence type="ECO:0000256" key="14">
    <source>
        <dbReference type="ARBA" id="ARBA00022884"/>
    </source>
</evidence>
<dbReference type="Proteomes" id="UP000013520">
    <property type="component" value="Chromosome"/>
</dbReference>
<dbReference type="CDD" id="cd00593">
    <property type="entry name" value="RIBOc"/>
    <property type="match status" value="1"/>
</dbReference>
<keyword evidence="8 15" id="KW-0819">tRNA processing</keyword>
<reference evidence="18 19" key="1">
    <citation type="submission" date="2012-01" db="EMBL/GenBank/DDBJ databases">
        <title>Complete sequence of Desulfotomaculum gibsoniae DSM 7213.</title>
        <authorList>
            <consortium name="US DOE Joint Genome Institute"/>
            <person name="Lucas S."/>
            <person name="Han J."/>
            <person name="Lapidus A."/>
            <person name="Cheng J.-F."/>
            <person name="Goodwin L."/>
            <person name="Pitluck S."/>
            <person name="Peters L."/>
            <person name="Ovchinnikova G."/>
            <person name="Teshima H."/>
            <person name="Detter J.C."/>
            <person name="Han C."/>
            <person name="Tapia R."/>
            <person name="Land M."/>
            <person name="Hauser L."/>
            <person name="Kyrpides N."/>
            <person name="Ivanova N."/>
            <person name="Pagani I."/>
            <person name="Parshina S."/>
            <person name="Plugge C."/>
            <person name="Muyzer G."/>
            <person name="Kuever J."/>
            <person name="Ivanova A."/>
            <person name="Nazina T."/>
            <person name="Klenk H.-P."/>
            <person name="Brambilla E."/>
            <person name="Spring S."/>
            <person name="Stams A.F."/>
            <person name="Woyke T."/>
        </authorList>
    </citation>
    <scope>NUCLEOTIDE SEQUENCE [LARGE SCALE GENOMIC DNA]</scope>
    <source>
        <strain evidence="18 19">DSM 7213</strain>
    </source>
</reference>
<keyword evidence="12 15" id="KW-0378">Hydrolase</keyword>